<name>A0A0B6A989_PRIM2</name>
<sequence length="99" mass="11566">MRKTQRFPFRKIFSPSPKPPLKRPRPFKAYSFVPFSPLAMLDPTILTIGGIVLGIAIIERILERWGVIDLVDQFSKIMRFILPVTFYGALFYFFATFMF</sequence>
<proteinExistence type="predicted"/>
<accession>A0A0B6A989</accession>
<dbReference type="EMBL" id="CP009919">
    <property type="protein sequence ID" value="AJI20126.1"/>
    <property type="molecule type" value="Genomic_DNA"/>
</dbReference>
<dbReference type="RefSeq" id="WP_034656248.1">
    <property type="nucleotide sequence ID" value="NZ_BCVB01000030.1"/>
</dbReference>
<reference evidence="1 2" key="1">
    <citation type="journal article" date="2015" name="Genome Announc.">
        <title>Complete genome sequences for 35 biothreat assay-relevant bacillus species.</title>
        <authorList>
            <person name="Johnson S.L."/>
            <person name="Daligault H.E."/>
            <person name="Davenport K.W."/>
            <person name="Jaissle J."/>
            <person name="Frey K.G."/>
            <person name="Ladner J.T."/>
            <person name="Broomall S.M."/>
            <person name="Bishop-Lilly K.A."/>
            <person name="Bruce D.C."/>
            <person name="Gibbons H.S."/>
            <person name="Coyne S.R."/>
            <person name="Lo C.C."/>
            <person name="Meincke L."/>
            <person name="Munk A.C."/>
            <person name="Koroleva G.I."/>
            <person name="Rosenzweig C.N."/>
            <person name="Palacios G.F."/>
            <person name="Redden C.L."/>
            <person name="Minogue T.D."/>
            <person name="Chain P.S."/>
        </authorList>
    </citation>
    <scope>NUCLEOTIDE SEQUENCE [LARGE SCALE GENOMIC DNA]</scope>
    <source>
        <strain evidence="2">ATCC 14581 / DSM 32 / JCM 2506 / NBRC 15308 / NCIMB 9376 / NCTC 10342 / NRRL B-14308 / VKM B-512</strain>
        <plasmid evidence="1 2">pBMV_1</plasmid>
    </source>
</reference>
<keyword evidence="1" id="KW-0614">Plasmid</keyword>
<dbReference type="Proteomes" id="UP000031829">
    <property type="component" value="Plasmid pBMV_1"/>
</dbReference>
<dbReference type="HOGENOM" id="CLU_2314543_0_0_9"/>
<protein>
    <submittedName>
        <fullName evidence="1">Uncharacterized protein</fullName>
    </submittedName>
</protein>
<dbReference type="KEGG" id="bmeg:BG04_5968"/>
<geneLocation type="plasmid" evidence="1 2">
    <name>pBMV_1</name>
</geneLocation>
<gene>
    <name evidence="1" type="ORF">BG04_5968</name>
</gene>
<evidence type="ECO:0000313" key="2">
    <source>
        <dbReference type="Proteomes" id="UP000031829"/>
    </source>
</evidence>
<organism evidence="1 2">
    <name type="scientific">Priestia megaterium (strain ATCC 14581 / DSM 32 / CCUG 1817 / JCM 2506 / NBRC 15308 / NCIMB 9376 / NCTC 10342 / NRRL B-14308 / VKM B-512 / Ford 19)</name>
    <name type="common">Bacillus megaterium</name>
    <dbReference type="NCBI Taxonomy" id="1348623"/>
    <lineage>
        <taxon>Bacteria</taxon>
        <taxon>Bacillati</taxon>
        <taxon>Bacillota</taxon>
        <taxon>Bacilli</taxon>
        <taxon>Bacillales</taxon>
        <taxon>Bacillaceae</taxon>
        <taxon>Priestia</taxon>
    </lineage>
</organism>
<dbReference type="GeneID" id="93646104"/>
<dbReference type="AlphaFoldDB" id="A0A0B6A989"/>
<evidence type="ECO:0000313" key="1">
    <source>
        <dbReference type="EMBL" id="AJI20126.1"/>
    </source>
</evidence>